<name>A0A229UNH7_9BACL</name>
<dbReference type="Proteomes" id="UP000215509">
    <property type="component" value="Unassembled WGS sequence"/>
</dbReference>
<organism evidence="7 8">
    <name type="scientific">Paenibacillus rigui</name>
    <dbReference type="NCBI Taxonomy" id="554312"/>
    <lineage>
        <taxon>Bacteria</taxon>
        <taxon>Bacillati</taxon>
        <taxon>Bacillota</taxon>
        <taxon>Bacilli</taxon>
        <taxon>Bacillales</taxon>
        <taxon>Paenibacillaceae</taxon>
        <taxon>Paenibacillus</taxon>
    </lineage>
</organism>
<feature type="region of interest" description="Disordered" evidence="5">
    <location>
        <begin position="1"/>
        <end position="24"/>
    </location>
</feature>
<keyword evidence="3 6" id="KW-1133">Transmembrane helix</keyword>
<proteinExistence type="predicted"/>
<feature type="transmembrane region" description="Helical" evidence="6">
    <location>
        <begin position="31"/>
        <end position="47"/>
    </location>
</feature>
<keyword evidence="8" id="KW-1185">Reference proteome</keyword>
<dbReference type="OrthoDB" id="7595353at2"/>
<dbReference type="EMBL" id="NMQW01000025">
    <property type="protein sequence ID" value="OXM84931.1"/>
    <property type="molecule type" value="Genomic_DNA"/>
</dbReference>
<keyword evidence="2 6" id="KW-0812">Transmembrane</keyword>
<evidence type="ECO:0000256" key="1">
    <source>
        <dbReference type="ARBA" id="ARBA00004141"/>
    </source>
</evidence>
<feature type="transmembrane region" description="Helical" evidence="6">
    <location>
        <begin position="59"/>
        <end position="77"/>
    </location>
</feature>
<evidence type="ECO:0000256" key="6">
    <source>
        <dbReference type="SAM" id="Phobius"/>
    </source>
</evidence>
<dbReference type="AlphaFoldDB" id="A0A229UNH7"/>
<comment type="caution">
    <text evidence="7">The sequence shown here is derived from an EMBL/GenBank/DDBJ whole genome shotgun (WGS) entry which is preliminary data.</text>
</comment>
<accession>A0A229UNH7</accession>
<gene>
    <name evidence="7" type="ORF">CF651_18695</name>
</gene>
<feature type="compositionally biased region" description="Polar residues" evidence="5">
    <location>
        <begin position="11"/>
        <end position="24"/>
    </location>
</feature>
<protein>
    <recommendedName>
        <fullName evidence="9">Import component protein</fullName>
    </recommendedName>
</protein>
<comment type="subcellular location">
    <subcellularLocation>
        <location evidence="1">Membrane</location>
        <topology evidence="1">Multi-pass membrane protein</topology>
    </subcellularLocation>
</comment>
<dbReference type="InterPro" id="IPR019109">
    <property type="entry name" value="MamF_MmsF"/>
</dbReference>
<evidence type="ECO:0000313" key="7">
    <source>
        <dbReference type="EMBL" id="OXM84931.1"/>
    </source>
</evidence>
<evidence type="ECO:0000256" key="2">
    <source>
        <dbReference type="ARBA" id="ARBA00022692"/>
    </source>
</evidence>
<evidence type="ECO:0000313" key="8">
    <source>
        <dbReference type="Proteomes" id="UP000215509"/>
    </source>
</evidence>
<evidence type="ECO:0000256" key="5">
    <source>
        <dbReference type="SAM" id="MobiDB-lite"/>
    </source>
</evidence>
<dbReference type="Pfam" id="PF09685">
    <property type="entry name" value="MamF_MmsF"/>
    <property type="match status" value="1"/>
</dbReference>
<keyword evidence="4 6" id="KW-0472">Membrane</keyword>
<evidence type="ECO:0008006" key="9">
    <source>
        <dbReference type="Google" id="ProtNLM"/>
    </source>
</evidence>
<sequence>MSPYNEDPNETDPSANAASVTDPSDVSENKWIAVIAYIVFFLPLLVAKQSRFAMYHANQGLVLLLFSLASNIVLGLIPVVGWILLPIANLATLVLAIIGIIQAANGQLKPLPVLGKISIIKTP</sequence>
<evidence type="ECO:0000256" key="4">
    <source>
        <dbReference type="ARBA" id="ARBA00023136"/>
    </source>
</evidence>
<feature type="transmembrane region" description="Helical" evidence="6">
    <location>
        <begin position="83"/>
        <end position="101"/>
    </location>
</feature>
<reference evidence="7 8" key="1">
    <citation type="submission" date="2017-07" db="EMBL/GenBank/DDBJ databases">
        <title>Genome sequencing and assembly of Paenibacillus rigui.</title>
        <authorList>
            <person name="Mayilraj S."/>
        </authorList>
    </citation>
    <scope>NUCLEOTIDE SEQUENCE [LARGE SCALE GENOMIC DNA]</scope>
    <source>
        <strain evidence="7 8">JCM 16352</strain>
    </source>
</reference>
<evidence type="ECO:0000256" key="3">
    <source>
        <dbReference type="ARBA" id="ARBA00022989"/>
    </source>
</evidence>
<dbReference type="RefSeq" id="WP_094016379.1">
    <property type="nucleotide sequence ID" value="NZ_NMQW01000025.1"/>
</dbReference>